<dbReference type="OrthoDB" id="194443at2759"/>
<comment type="caution">
    <text evidence="2">The sequence shown here is derived from an EMBL/GenBank/DDBJ whole genome shotgun (WGS) entry which is preliminary data.</text>
</comment>
<dbReference type="PROSITE" id="PS50097">
    <property type="entry name" value="BTB"/>
    <property type="match status" value="1"/>
</dbReference>
<dbReference type="PANTHER" id="PTHR47843">
    <property type="entry name" value="BTB DOMAIN-CONTAINING PROTEIN-RELATED"/>
    <property type="match status" value="1"/>
</dbReference>
<dbReference type="AlphaFoldDB" id="A0A9W9HFD4"/>
<dbReference type="Proteomes" id="UP001149079">
    <property type="component" value="Unassembled WGS sequence"/>
</dbReference>
<reference evidence="2" key="1">
    <citation type="submission" date="2022-11" db="EMBL/GenBank/DDBJ databases">
        <authorList>
            <person name="Petersen C."/>
        </authorList>
    </citation>
    <scope>NUCLEOTIDE SEQUENCE</scope>
    <source>
        <strain evidence="2">IBT 22155</strain>
    </source>
</reference>
<reference evidence="2" key="2">
    <citation type="journal article" date="2023" name="IMA Fungus">
        <title>Comparative genomic study of the Penicillium genus elucidates a diverse pangenome and 15 lateral gene transfer events.</title>
        <authorList>
            <person name="Petersen C."/>
            <person name="Sorensen T."/>
            <person name="Nielsen M.R."/>
            <person name="Sondergaard T.E."/>
            <person name="Sorensen J.L."/>
            <person name="Fitzpatrick D.A."/>
            <person name="Frisvad J.C."/>
            <person name="Nielsen K.L."/>
        </authorList>
    </citation>
    <scope>NUCLEOTIDE SEQUENCE</scope>
    <source>
        <strain evidence="2">IBT 22155</strain>
    </source>
</reference>
<dbReference type="SUPFAM" id="SSF54695">
    <property type="entry name" value="POZ domain"/>
    <property type="match status" value="1"/>
</dbReference>
<dbReference type="Gene3D" id="3.30.710.10">
    <property type="entry name" value="Potassium Channel Kv1.1, Chain A"/>
    <property type="match status" value="1"/>
</dbReference>
<keyword evidence="3" id="KW-1185">Reference proteome</keyword>
<evidence type="ECO:0000259" key="1">
    <source>
        <dbReference type="PROSITE" id="PS50097"/>
    </source>
</evidence>
<dbReference type="EMBL" id="JAPQKL010000001">
    <property type="protein sequence ID" value="KAJ5146106.1"/>
    <property type="molecule type" value="Genomic_DNA"/>
</dbReference>
<organism evidence="2 3">
    <name type="scientific">Penicillium bovifimosum</name>
    <dbReference type="NCBI Taxonomy" id="126998"/>
    <lineage>
        <taxon>Eukaryota</taxon>
        <taxon>Fungi</taxon>
        <taxon>Dikarya</taxon>
        <taxon>Ascomycota</taxon>
        <taxon>Pezizomycotina</taxon>
        <taxon>Eurotiomycetes</taxon>
        <taxon>Eurotiomycetidae</taxon>
        <taxon>Eurotiales</taxon>
        <taxon>Aspergillaceae</taxon>
        <taxon>Penicillium</taxon>
    </lineage>
</organism>
<evidence type="ECO:0000313" key="3">
    <source>
        <dbReference type="Proteomes" id="UP001149079"/>
    </source>
</evidence>
<name>A0A9W9HFD4_9EURO</name>
<proteinExistence type="predicted"/>
<dbReference type="GeneID" id="81400584"/>
<dbReference type="InterPro" id="IPR000210">
    <property type="entry name" value="BTB/POZ_dom"/>
</dbReference>
<protein>
    <recommendedName>
        <fullName evidence="1">BTB domain-containing protein</fullName>
    </recommendedName>
</protein>
<dbReference type="RefSeq" id="XP_056526580.1">
    <property type="nucleotide sequence ID" value="XM_056661414.1"/>
</dbReference>
<sequence>MTNAEESAQEESAEHFAANTLPLYQGPTVKLRIQPSNKEYIISKDLLCAESPVFSAMFNGEFRESQEQAVTLEETEDVVAVRSVEALCQWLYRRVVRFGIEDPTEHITAAMELVRLADMYDVTELGTTMAQYIKNFLISNPDPGIRGLLVPRHDSNTYFLRREHIASAILLPQYHPVRKVLAAASVEGFLRTPHHKFSEETQAYPSFGADLLREIRITLHETNRRTSVIFKDPISGSSVELGDDSF</sequence>
<dbReference type="SMART" id="SM00225">
    <property type="entry name" value="BTB"/>
    <property type="match status" value="1"/>
</dbReference>
<evidence type="ECO:0000313" key="2">
    <source>
        <dbReference type="EMBL" id="KAJ5146106.1"/>
    </source>
</evidence>
<dbReference type="InterPro" id="IPR011333">
    <property type="entry name" value="SKP1/BTB/POZ_sf"/>
</dbReference>
<feature type="domain" description="BTB" evidence="1">
    <location>
        <begin position="27"/>
        <end position="100"/>
    </location>
</feature>
<dbReference type="Pfam" id="PF00651">
    <property type="entry name" value="BTB"/>
    <property type="match status" value="1"/>
</dbReference>
<gene>
    <name evidence="2" type="ORF">N7515_000670</name>
</gene>
<accession>A0A9W9HFD4</accession>